<dbReference type="CDD" id="cd00198">
    <property type="entry name" value="vWFA"/>
    <property type="match status" value="1"/>
</dbReference>
<evidence type="ECO:0000259" key="1">
    <source>
        <dbReference type="Pfam" id="PF01882"/>
    </source>
</evidence>
<gene>
    <name evidence="2" type="ORF">NMK_0176</name>
</gene>
<keyword evidence="3" id="KW-1185">Reference proteome</keyword>
<dbReference type="SUPFAM" id="SSF53300">
    <property type="entry name" value="vWA-like"/>
    <property type="match status" value="1"/>
</dbReference>
<accession>A0A2R5F2J2</accession>
<dbReference type="InterPro" id="IPR002881">
    <property type="entry name" value="DUF58"/>
</dbReference>
<dbReference type="Proteomes" id="UP000245081">
    <property type="component" value="Unassembled WGS sequence"/>
</dbReference>
<dbReference type="OrthoDB" id="8996492at2"/>
<dbReference type="Gene3D" id="3.40.50.410">
    <property type="entry name" value="von Willebrand factor, type A domain"/>
    <property type="match status" value="1"/>
</dbReference>
<name>A0A2R5F2J2_9PROT</name>
<dbReference type="PANTHER" id="PTHR33608">
    <property type="entry name" value="BLL2464 PROTEIN"/>
    <property type="match status" value="1"/>
</dbReference>
<organism evidence="2 3">
    <name type="scientific">Novimethylophilus kurashikiensis</name>
    <dbReference type="NCBI Taxonomy" id="1825523"/>
    <lineage>
        <taxon>Bacteria</taxon>
        <taxon>Pseudomonadati</taxon>
        <taxon>Pseudomonadota</taxon>
        <taxon>Betaproteobacteria</taxon>
        <taxon>Nitrosomonadales</taxon>
        <taxon>Methylophilaceae</taxon>
        <taxon>Novimethylophilus</taxon>
    </lineage>
</organism>
<feature type="domain" description="DUF58" evidence="1">
    <location>
        <begin position="48"/>
        <end position="252"/>
    </location>
</feature>
<dbReference type="Pfam" id="PF01882">
    <property type="entry name" value="DUF58"/>
    <property type="match status" value="1"/>
</dbReference>
<protein>
    <recommendedName>
        <fullName evidence="1">DUF58 domain-containing protein</fullName>
    </recommendedName>
</protein>
<reference evidence="2 3" key="1">
    <citation type="journal article" date="2018" name="Environ. Microbiol.">
        <title>Isolation and genomic characterization of Novimethylophilus kurashikiensis gen. nov. sp. nov., a new lanthanide-dependent methylotrophic species of Methylophilaceae.</title>
        <authorList>
            <person name="Lv H."/>
            <person name="Sahin N."/>
            <person name="Tani A."/>
        </authorList>
    </citation>
    <scope>NUCLEOTIDE SEQUENCE [LARGE SCALE GENOMIC DNA]</scope>
    <source>
        <strain evidence="2 3">La2-4</strain>
    </source>
</reference>
<proteinExistence type="predicted"/>
<comment type="caution">
    <text evidence="2">The sequence shown here is derived from an EMBL/GenBank/DDBJ whole genome shotgun (WGS) entry which is preliminary data.</text>
</comment>
<dbReference type="EMBL" id="BDOQ01000001">
    <property type="protein sequence ID" value="GBG12645.1"/>
    <property type="molecule type" value="Genomic_DNA"/>
</dbReference>
<dbReference type="AlphaFoldDB" id="A0A2R5F2J2"/>
<dbReference type="RefSeq" id="WP_109013869.1">
    <property type="nucleotide sequence ID" value="NZ_BDOQ01000001.1"/>
</dbReference>
<sequence>MQQNPAQEFSYHIGWRSKGRHPGRHSSIQTGLGMEFRGHAPLIAYPDPRRIDLRQTLRDPTEQIHVRMFNQKSSIPVYVVCDLSGSMGFVGERSKLELAADICASAAYSAYRVNDPFGFIGFDDDIREDWLFTSTTKVHGAFELAERLRGYRPASRGARGLLDADQFLSRERALVFLISDFHMPAEALEKALSSLMRHHVVPVVLWDGAEYKKLPEFGITSVTDAETGARRTLFLRRGYRERIAEAFEARRTQLRNLFMRYDMPPFFVEERFKADDMTEYFYQFVAA</sequence>
<evidence type="ECO:0000313" key="2">
    <source>
        <dbReference type="EMBL" id="GBG12645.1"/>
    </source>
</evidence>
<dbReference type="InterPro" id="IPR036465">
    <property type="entry name" value="vWFA_dom_sf"/>
</dbReference>
<evidence type="ECO:0000313" key="3">
    <source>
        <dbReference type="Proteomes" id="UP000245081"/>
    </source>
</evidence>
<dbReference type="PANTHER" id="PTHR33608:SF6">
    <property type="entry name" value="BLL2464 PROTEIN"/>
    <property type="match status" value="1"/>
</dbReference>